<feature type="domain" description="NADP-dependent oxidoreductase" evidence="2">
    <location>
        <begin position="17"/>
        <end position="315"/>
    </location>
</feature>
<dbReference type="PANTHER" id="PTHR43625:SF77">
    <property type="entry name" value="ALDO-KETO REDUCTASE"/>
    <property type="match status" value="1"/>
</dbReference>
<accession>A0A8J6PCE8</accession>
<protein>
    <submittedName>
        <fullName evidence="3">Aldo/keto reductase</fullName>
    </submittedName>
</protein>
<dbReference type="AlphaFoldDB" id="A0A8J6PCE8"/>
<evidence type="ECO:0000259" key="2">
    <source>
        <dbReference type="Pfam" id="PF00248"/>
    </source>
</evidence>
<evidence type="ECO:0000313" key="3">
    <source>
        <dbReference type="EMBL" id="MBC8609901.1"/>
    </source>
</evidence>
<dbReference type="GO" id="GO:0005737">
    <property type="term" value="C:cytoplasm"/>
    <property type="evidence" value="ECO:0007669"/>
    <property type="project" value="TreeGrafter"/>
</dbReference>
<keyword evidence="4" id="KW-1185">Reference proteome</keyword>
<reference evidence="3" key="1">
    <citation type="submission" date="2020-08" db="EMBL/GenBank/DDBJ databases">
        <title>Genome public.</title>
        <authorList>
            <person name="Liu C."/>
            <person name="Sun Q."/>
        </authorList>
    </citation>
    <scope>NUCLEOTIDE SEQUENCE</scope>
    <source>
        <strain evidence="3">NSJ-15</strain>
    </source>
</reference>
<dbReference type="PANTHER" id="PTHR43625">
    <property type="entry name" value="AFLATOXIN B1 ALDEHYDE REDUCTASE"/>
    <property type="match status" value="1"/>
</dbReference>
<organism evidence="3 4">
    <name type="scientific">Massiliimalia timonensis</name>
    <dbReference type="NCBI Taxonomy" id="1987501"/>
    <lineage>
        <taxon>Bacteria</taxon>
        <taxon>Bacillati</taxon>
        <taxon>Bacillota</taxon>
        <taxon>Clostridia</taxon>
        <taxon>Eubacteriales</taxon>
        <taxon>Oscillospiraceae</taxon>
        <taxon>Massiliimalia</taxon>
    </lineage>
</organism>
<dbReference type="InterPro" id="IPR036812">
    <property type="entry name" value="NAD(P)_OxRdtase_dom_sf"/>
</dbReference>
<evidence type="ECO:0000256" key="1">
    <source>
        <dbReference type="ARBA" id="ARBA00023002"/>
    </source>
</evidence>
<gene>
    <name evidence="3" type="ORF">H8702_02045</name>
</gene>
<evidence type="ECO:0000313" key="4">
    <source>
        <dbReference type="Proteomes" id="UP000632659"/>
    </source>
</evidence>
<dbReference type="EMBL" id="JACRTL010000001">
    <property type="protein sequence ID" value="MBC8609901.1"/>
    <property type="molecule type" value="Genomic_DNA"/>
</dbReference>
<dbReference type="Gene3D" id="3.20.20.100">
    <property type="entry name" value="NADP-dependent oxidoreductase domain"/>
    <property type="match status" value="1"/>
</dbReference>
<dbReference type="Pfam" id="PF00248">
    <property type="entry name" value="Aldo_ket_red"/>
    <property type="match status" value="1"/>
</dbReference>
<dbReference type="SUPFAM" id="SSF51430">
    <property type="entry name" value="NAD(P)-linked oxidoreductase"/>
    <property type="match status" value="1"/>
</dbReference>
<name>A0A8J6PCE8_9FIRM</name>
<dbReference type="OrthoDB" id="9804790at2"/>
<keyword evidence="1" id="KW-0560">Oxidoreductase</keyword>
<dbReference type="GO" id="GO:0016491">
    <property type="term" value="F:oxidoreductase activity"/>
    <property type="evidence" value="ECO:0007669"/>
    <property type="project" value="UniProtKB-KW"/>
</dbReference>
<dbReference type="InterPro" id="IPR050791">
    <property type="entry name" value="Aldo-Keto_reductase"/>
</dbReference>
<dbReference type="InterPro" id="IPR023210">
    <property type="entry name" value="NADP_OxRdtase_dom"/>
</dbReference>
<sequence length="335" mass="37621">MKHRVLGRQSALEVSAVGLGCMGFTQSYPPYLPKEEAVTVIRKAVELGVTFFDTAEVYGPFENEKLLGEALKPVRDQVVLATKFGFNFDQYRLDETGRPTSLNSSPKAIRKAVEGSLSRLQTDHIDLYYQHRVDPNTPIEIVADTVKQLIQEGKVLHWGLSEAAADTVRRAHAVCPLTAVQSEYSMWYRKPEEELLPALEELGIGFVPFSPLGKAVLTGRFGKDTTFGKDDFRSQIPRFQPENLKNNIVLAEYVADWAKKKETTPARVALGWLLAQKPWIVPIPGTKRVERIEENIGGAEIIFTQEELSQIRAVLQTIPITGERYPEEQERLTGK</sequence>
<proteinExistence type="predicted"/>
<dbReference type="RefSeq" id="WP_093988320.1">
    <property type="nucleotide sequence ID" value="NZ_FYDD01000003.1"/>
</dbReference>
<dbReference type="Proteomes" id="UP000632659">
    <property type="component" value="Unassembled WGS sequence"/>
</dbReference>
<dbReference type="CDD" id="cd19078">
    <property type="entry name" value="AKR_AKR13C1_2"/>
    <property type="match status" value="1"/>
</dbReference>
<comment type="caution">
    <text evidence="3">The sequence shown here is derived from an EMBL/GenBank/DDBJ whole genome shotgun (WGS) entry which is preliminary data.</text>
</comment>